<evidence type="ECO:0000313" key="3">
    <source>
        <dbReference type="EMBL" id="TDD73335.1"/>
    </source>
</evidence>
<comment type="similarity">
    <text evidence="1">Belongs to the universal stress protein A family.</text>
</comment>
<protein>
    <submittedName>
        <fullName evidence="3">Universal stress protein</fullName>
    </submittedName>
</protein>
<name>A0A4R5AMV5_9ACTN</name>
<dbReference type="AlphaFoldDB" id="A0A4R5AMV5"/>
<feature type="domain" description="UspA" evidence="2">
    <location>
        <begin position="145"/>
        <end position="279"/>
    </location>
</feature>
<dbReference type="PANTHER" id="PTHR46268:SF6">
    <property type="entry name" value="UNIVERSAL STRESS PROTEIN UP12"/>
    <property type="match status" value="1"/>
</dbReference>
<keyword evidence="4" id="KW-1185">Reference proteome</keyword>
<feature type="domain" description="UspA" evidence="2">
    <location>
        <begin position="11"/>
        <end position="139"/>
    </location>
</feature>
<dbReference type="Proteomes" id="UP000295578">
    <property type="component" value="Unassembled WGS sequence"/>
</dbReference>
<comment type="caution">
    <text evidence="3">The sequence shown here is derived from an EMBL/GenBank/DDBJ whole genome shotgun (WGS) entry which is preliminary data.</text>
</comment>
<dbReference type="Gene3D" id="3.40.50.620">
    <property type="entry name" value="HUPs"/>
    <property type="match status" value="2"/>
</dbReference>
<reference evidence="3 4" key="1">
    <citation type="submission" date="2019-03" db="EMBL/GenBank/DDBJ databases">
        <title>Draft genome sequences of novel Actinobacteria.</title>
        <authorList>
            <person name="Sahin N."/>
            <person name="Ay H."/>
            <person name="Saygin H."/>
        </authorList>
    </citation>
    <scope>NUCLEOTIDE SEQUENCE [LARGE SCALE GENOMIC DNA]</scope>
    <source>
        <strain evidence="3 4">DSM 45941</strain>
    </source>
</reference>
<dbReference type="Pfam" id="PF00582">
    <property type="entry name" value="Usp"/>
    <property type="match status" value="2"/>
</dbReference>
<dbReference type="RefSeq" id="WP_132201163.1">
    <property type="nucleotide sequence ID" value="NZ_SMKY01000192.1"/>
</dbReference>
<accession>A0A4R5AMV5</accession>
<dbReference type="OrthoDB" id="3521798at2"/>
<evidence type="ECO:0000259" key="2">
    <source>
        <dbReference type="Pfam" id="PF00582"/>
    </source>
</evidence>
<gene>
    <name evidence="3" type="ORF">E1293_31685</name>
</gene>
<evidence type="ECO:0000313" key="4">
    <source>
        <dbReference type="Proteomes" id="UP000295578"/>
    </source>
</evidence>
<organism evidence="3 4">
    <name type="scientific">Actinomadura darangshiensis</name>
    <dbReference type="NCBI Taxonomy" id="705336"/>
    <lineage>
        <taxon>Bacteria</taxon>
        <taxon>Bacillati</taxon>
        <taxon>Actinomycetota</taxon>
        <taxon>Actinomycetes</taxon>
        <taxon>Streptosporangiales</taxon>
        <taxon>Thermomonosporaceae</taxon>
        <taxon>Actinomadura</taxon>
    </lineage>
</organism>
<dbReference type="SUPFAM" id="SSF52402">
    <property type="entry name" value="Adenine nucleotide alpha hydrolases-like"/>
    <property type="match status" value="2"/>
</dbReference>
<dbReference type="PANTHER" id="PTHR46268">
    <property type="entry name" value="STRESS RESPONSE PROTEIN NHAX"/>
    <property type="match status" value="1"/>
</dbReference>
<dbReference type="EMBL" id="SMKY01000192">
    <property type="protein sequence ID" value="TDD73335.1"/>
    <property type="molecule type" value="Genomic_DNA"/>
</dbReference>
<proteinExistence type="inferred from homology"/>
<sequence length="283" mass="30372">MDGVERNRGEHVLFGYDGTAANDTALRWAVEEARLRGLELVVCHSWHWPYPPGHEDPHGEAVMKRVGENLLEHGALRAAELGAPGTVRTRLMRGPVPEALLKASGRAEMVVIGSHGRVDAGGTAMEVPARARLPVIVVRDGKGRDRVVAGADGTEWCDAALGFAASEAALRHWDLHVVYGCWEPAAVAECELALFNDPDLLEKTRAAELEDRVGPWRDRYPKVDIRVSLLLERPWEALSNAAEDAGLVVLGDRGTGTGPLGSTAAAMLRGTRGTVAIVPAEPA</sequence>
<dbReference type="InterPro" id="IPR014729">
    <property type="entry name" value="Rossmann-like_a/b/a_fold"/>
</dbReference>
<evidence type="ECO:0000256" key="1">
    <source>
        <dbReference type="ARBA" id="ARBA00008791"/>
    </source>
</evidence>
<dbReference type="InterPro" id="IPR006016">
    <property type="entry name" value="UspA"/>
</dbReference>